<keyword evidence="2" id="KW-1185">Reference proteome</keyword>
<dbReference type="AlphaFoldDB" id="A0AAW2CFG4"/>
<evidence type="ECO:0000313" key="2">
    <source>
        <dbReference type="Proteomes" id="UP001459277"/>
    </source>
</evidence>
<evidence type="ECO:0000313" key="1">
    <source>
        <dbReference type="EMBL" id="KAK9996307.1"/>
    </source>
</evidence>
<proteinExistence type="predicted"/>
<sequence>MTISSGSDAHLLIFPYPTQGHMIPLLDLAHQLLLHNFTITILITPKNLHLLNSILSIHASIKTLILPLPTHPSIP</sequence>
<name>A0AAW2CFG4_9ROSI</name>
<accession>A0AAW2CFG4</accession>
<dbReference type="EMBL" id="JAZDWU010000007">
    <property type="protein sequence ID" value="KAK9996307.1"/>
    <property type="molecule type" value="Genomic_DNA"/>
</dbReference>
<dbReference type="SUPFAM" id="SSF53756">
    <property type="entry name" value="UDP-Glycosyltransferase/glycogen phosphorylase"/>
    <property type="match status" value="1"/>
</dbReference>
<dbReference type="Proteomes" id="UP001459277">
    <property type="component" value="Unassembled WGS sequence"/>
</dbReference>
<organism evidence="1 2">
    <name type="scientific">Lithocarpus litseifolius</name>
    <dbReference type="NCBI Taxonomy" id="425828"/>
    <lineage>
        <taxon>Eukaryota</taxon>
        <taxon>Viridiplantae</taxon>
        <taxon>Streptophyta</taxon>
        <taxon>Embryophyta</taxon>
        <taxon>Tracheophyta</taxon>
        <taxon>Spermatophyta</taxon>
        <taxon>Magnoliopsida</taxon>
        <taxon>eudicotyledons</taxon>
        <taxon>Gunneridae</taxon>
        <taxon>Pentapetalae</taxon>
        <taxon>rosids</taxon>
        <taxon>fabids</taxon>
        <taxon>Fagales</taxon>
        <taxon>Fagaceae</taxon>
        <taxon>Lithocarpus</taxon>
    </lineage>
</organism>
<comment type="caution">
    <text evidence="1">The sequence shown here is derived from an EMBL/GenBank/DDBJ whole genome shotgun (WGS) entry which is preliminary data.</text>
</comment>
<reference evidence="1 2" key="1">
    <citation type="submission" date="2024-01" db="EMBL/GenBank/DDBJ databases">
        <title>A telomere-to-telomere, gap-free genome of sweet tea (Lithocarpus litseifolius).</title>
        <authorList>
            <person name="Zhou J."/>
        </authorList>
    </citation>
    <scope>NUCLEOTIDE SEQUENCE [LARGE SCALE GENOMIC DNA]</scope>
    <source>
        <strain evidence="1">Zhou-2022a</strain>
        <tissue evidence="1">Leaf</tissue>
    </source>
</reference>
<protein>
    <submittedName>
        <fullName evidence="1">Uncharacterized protein</fullName>
    </submittedName>
</protein>
<dbReference type="Gene3D" id="3.40.50.2000">
    <property type="entry name" value="Glycogen Phosphorylase B"/>
    <property type="match status" value="1"/>
</dbReference>
<gene>
    <name evidence="1" type="ORF">SO802_020993</name>
</gene>